<accession>A0A2N9EIE8</accession>
<dbReference type="AlphaFoldDB" id="A0A2N9EIE8"/>
<evidence type="ECO:0000313" key="1">
    <source>
        <dbReference type="EMBL" id="SPC74481.1"/>
    </source>
</evidence>
<gene>
    <name evidence="1" type="ORF">FSB_LOCUS2363</name>
</gene>
<name>A0A2N9EIE8_FAGSY</name>
<dbReference type="PANTHER" id="PTHR33511">
    <property type="entry name" value="OS06G0632400 PROTEIN"/>
    <property type="match status" value="1"/>
</dbReference>
<proteinExistence type="predicted"/>
<organism evidence="1">
    <name type="scientific">Fagus sylvatica</name>
    <name type="common">Beechnut</name>
    <dbReference type="NCBI Taxonomy" id="28930"/>
    <lineage>
        <taxon>Eukaryota</taxon>
        <taxon>Viridiplantae</taxon>
        <taxon>Streptophyta</taxon>
        <taxon>Embryophyta</taxon>
        <taxon>Tracheophyta</taxon>
        <taxon>Spermatophyta</taxon>
        <taxon>Magnoliopsida</taxon>
        <taxon>eudicotyledons</taxon>
        <taxon>Gunneridae</taxon>
        <taxon>Pentapetalae</taxon>
        <taxon>rosids</taxon>
        <taxon>fabids</taxon>
        <taxon>Fagales</taxon>
        <taxon>Fagaceae</taxon>
        <taxon>Fagus</taxon>
    </lineage>
</organism>
<reference evidence="1" key="1">
    <citation type="submission" date="2018-02" db="EMBL/GenBank/DDBJ databases">
        <authorList>
            <person name="Cohen D.B."/>
            <person name="Kent A.D."/>
        </authorList>
    </citation>
    <scope>NUCLEOTIDE SEQUENCE</scope>
</reference>
<protein>
    <submittedName>
        <fullName evidence="1">Uncharacterized protein</fullName>
    </submittedName>
</protein>
<sequence>MGRKSSSSFSICNIFKVCFSSGSSRDEYWDESGYVRRICPSDEDRGFWIAEPGIDRKATDFIDRFHANRVSDPS</sequence>
<dbReference type="EMBL" id="OIVN01000113">
    <property type="protein sequence ID" value="SPC74481.1"/>
    <property type="molecule type" value="Genomic_DNA"/>
</dbReference>